<dbReference type="AlphaFoldDB" id="A0A7X4YGJ7"/>
<keyword evidence="1" id="KW-0732">Signal</keyword>
<dbReference type="RefSeq" id="WP_139915904.1">
    <property type="nucleotide sequence ID" value="NZ_CBCSLE010000011.1"/>
</dbReference>
<keyword evidence="3" id="KW-1185">Reference proteome</keyword>
<evidence type="ECO:0000256" key="1">
    <source>
        <dbReference type="SAM" id="SignalP"/>
    </source>
</evidence>
<feature type="signal peptide" evidence="1">
    <location>
        <begin position="1"/>
        <end position="16"/>
    </location>
</feature>
<gene>
    <name evidence="2" type="ORF">GTZ93_33965</name>
</gene>
<name>A0A7X4YGJ7_9BACT</name>
<evidence type="ECO:0008006" key="4">
    <source>
        <dbReference type="Google" id="ProtNLM"/>
    </source>
</evidence>
<evidence type="ECO:0000313" key="2">
    <source>
        <dbReference type="EMBL" id="NBC44816.1"/>
    </source>
</evidence>
<evidence type="ECO:0000313" key="3">
    <source>
        <dbReference type="Proteomes" id="UP000537825"/>
    </source>
</evidence>
<feature type="chain" id="PRO_5030510087" description="Lipoprotein" evidence="1">
    <location>
        <begin position="17"/>
        <end position="178"/>
    </location>
</feature>
<sequence>MRLAIIAGLLSVGLFAGCGSVDMESRDVDSQILTPCERECLAAYRTCSYQATTPEELQFCRDESNSCAAACYPSRAPAAEVTARSQRACERACFIQYDECFIQSTSPEQDAACEAQSNVCYARCQPSVASPVQAMRPPPCEYACDLAYTSCLRNSPTPAQCAPEREDCYSTCPSPAAR</sequence>
<accession>A0A7X4YGJ7</accession>
<dbReference type="EMBL" id="JAAAPK010000011">
    <property type="protein sequence ID" value="NBC44816.1"/>
    <property type="molecule type" value="Genomic_DNA"/>
</dbReference>
<reference evidence="2 3" key="1">
    <citation type="submission" date="2020-01" db="EMBL/GenBank/DDBJ databases">
        <title>The draft genome sequence of Corallococcus exiguus DSM 14696.</title>
        <authorList>
            <person name="Zhang X."/>
            <person name="Zhu H."/>
        </authorList>
    </citation>
    <scope>NUCLEOTIDE SEQUENCE [LARGE SCALE GENOMIC DNA]</scope>
    <source>
        <strain evidence="2 3">DSM 14696</strain>
    </source>
</reference>
<comment type="caution">
    <text evidence="2">The sequence shown here is derived from an EMBL/GenBank/DDBJ whole genome shotgun (WGS) entry which is preliminary data.</text>
</comment>
<organism evidence="2 3">
    <name type="scientific">Corallococcus exiguus</name>
    <dbReference type="NCBI Taxonomy" id="83462"/>
    <lineage>
        <taxon>Bacteria</taxon>
        <taxon>Pseudomonadati</taxon>
        <taxon>Myxococcota</taxon>
        <taxon>Myxococcia</taxon>
        <taxon>Myxococcales</taxon>
        <taxon>Cystobacterineae</taxon>
        <taxon>Myxococcaceae</taxon>
        <taxon>Corallococcus</taxon>
    </lineage>
</organism>
<dbReference type="PROSITE" id="PS51257">
    <property type="entry name" value="PROKAR_LIPOPROTEIN"/>
    <property type="match status" value="1"/>
</dbReference>
<dbReference type="Proteomes" id="UP000537825">
    <property type="component" value="Unassembled WGS sequence"/>
</dbReference>
<proteinExistence type="predicted"/>
<protein>
    <recommendedName>
        <fullName evidence="4">Lipoprotein</fullName>
    </recommendedName>
</protein>